<organism evidence="1 2">
    <name type="scientific">Araneus ventricosus</name>
    <name type="common">Orbweaver spider</name>
    <name type="synonym">Epeira ventricosa</name>
    <dbReference type="NCBI Taxonomy" id="182803"/>
    <lineage>
        <taxon>Eukaryota</taxon>
        <taxon>Metazoa</taxon>
        <taxon>Ecdysozoa</taxon>
        <taxon>Arthropoda</taxon>
        <taxon>Chelicerata</taxon>
        <taxon>Arachnida</taxon>
        <taxon>Araneae</taxon>
        <taxon>Araneomorphae</taxon>
        <taxon>Entelegynae</taxon>
        <taxon>Araneoidea</taxon>
        <taxon>Araneidae</taxon>
        <taxon>Araneus</taxon>
    </lineage>
</organism>
<sequence>MERFRKLLAEVEIDEHADFDTEDNGPEDVLEEIFSNHECLYEHDKDSEGDGDSRNEEVNNLELFSSKEGIEWRKTKFRQNICCHDIVSSLPRTKGPVKNFTSSVKSWELLIIGNMIHLIVE</sequence>
<keyword evidence="2" id="KW-1185">Reference proteome</keyword>
<dbReference type="AlphaFoldDB" id="A0A4Y2W323"/>
<accession>A0A4Y2W323</accession>
<dbReference type="Proteomes" id="UP000499080">
    <property type="component" value="Unassembled WGS sequence"/>
</dbReference>
<evidence type="ECO:0000313" key="2">
    <source>
        <dbReference type="Proteomes" id="UP000499080"/>
    </source>
</evidence>
<proteinExistence type="predicted"/>
<reference evidence="1 2" key="1">
    <citation type="journal article" date="2019" name="Sci. Rep.">
        <title>Orb-weaving spider Araneus ventricosus genome elucidates the spidroin gene catalogue.</title>
        <authorList>
            <person name="Kono N."/>
            <person name="Nakamura H."/>
            <person name="Ohtoshi R."/>
            <person name="Moran D.A.P."/>
            <person name="Shinohara A."/>
            <person name="Yoshida Y."/>
            <person name="Fujiwara M."/>
            <person name="Mori M."/>
            <person name="Tomita M."/>
            <person name="Arakawa K."/>
        </authorList>
    </citation>
    <scope>NUCLEOTIDE SEQUENCE [LARGE SCALE GENOMIC DNA]</scope>
</reference>
<protein>
    <submittedName>
        <fullName evidence="1">Uncharacterized protein</fullName>
    </submittedName>
</protein>
<name>A0A4Y2W323_ARAVE</name>
<gene>
    <name evidence="1" type="ORF">AVEN_263966_1</name>
</gene>
<evidence type="ECO:0000313" key="1">
    <source>
        <dbReference type="EMBL" id="GBO32103.1"/>
    </source>
</evidence>
<dbReference type="EMBL" id="BGPR01055547">
    <property type="protein sequence ID" value="GBO32103.1"/>
    <property type="molecule type" value="Genomic_DNA"/>
</dbReference>
<comment type="caution">
    <text evidence="1">The sequence shown here is derived from an EMBL/GenBank/DDBJ whole genome shotgun (WGS) entry which is preliminary data.</text>
</comment>